<evidence type="ECO:0000256" key="4">
    <source>
        <dbReference type="ARBA" id="ARBA00022606"/>
    </source>
</evidence>
<evidence type="ECO:0000256" key="11">
    <source>
        <dbReference type="ARBA" id="ARBA00023224"/>
    </source>
</evidence>
<evidence type="ECO:0000256" key="6">
    <source>
        <dbReference type="ARBA" id="ARBA00022989"/>
    </source>
</evidence>
<dbReference type="CDD" id="cd15016">
    <property type="entry name" value="7tm_TAS2R1"/>
    <property type="match status" value="1"/>
</dbReference>
<evidence type="ECO:0000256" key="9">
    <source>
        <dbReference type="ARBA" id="ARBA00023170"/>
    </source>
</evidence>
<dbReference type="Gene3D" id="1.20.1070.10">
    <property type="entry name" value="Rhodopsin 7-helix transmembrane proteins"/>
    <property type="match status" value="1"/>
</dbReference>
<reference evidence="15 16" key="1">
    <citation type="journal article" date="2020" name="Nature">
        <title>Six reference-quality genomes reveal evolution of bat adaptations.</title>
        <authorList>
            <person name="Jebb D."/>
            <person name="Huang Z."/>
            <person name="Pippel M."/>
            <person name="Hughes G.M."/>
            <person name="Lavrichenko K."/>
            <person name="Devanna P."/>
            <person name="Winkler S."/>
            <person name="Jermiin L.S."/>
            <person name="Skirmuntt E.C."/>
            <person name="Katzourakis A."/>
            <person name="Burkitt-Gray L."/>
            <person name="Ray D.A."/>
            <person name="Sullivan K.A.M."/>
            <person name="Roscito J.G."/>
            <person name="Kirilenko B.M."/>
            <person name="Davalos L.M."/>
            <person name="Corthals A.P."/>
            <person name="Power M.L."/>
            <person name="Jones G."/>
            <person name="Ransome R.D."/>
            <person name="Dechmann D.K.N."/>
            <person name="Locatelli A.G."/>
            <person name="Puechmaille S.J."/>
            <person name="Fedrigo O."/>
            <person name="Jarvis E.D."/>
            <person name="Hiller M."/>
            <person name="Vernes S.C."/>
            <person name="Myers E.W."/>
            <person name="Teeling E.C."/>
        </authorList>
    </citation>
    <scope>NUCLEOTIDE SEQUENCE [LARGE SCALE GENOMIC DNA]</scope>
    <source>
        <strain evidence="15">MRouAeg1</strain>
        <tissue evidence="15">Muscle</tissue>
    </source>
</reference>
<evidence type="ECO:0000256" key="14">
    <source>
        <dbReference type="SAM" id="Phobius"/>
    </source>
</evidence>
<gene>
    <name evidence="15" type="ORF">HJG63_018887</name>
</gene>
<evidence type="ECO:0000256" key="8">
    <source>
        <dbReference type="ARBA" id="ARBA00023136"/>
    </source>
</evidence>
<evidence type="ECO:0000256" key="13">
    <source>
        <dbReference type="RuleBase" id="RU004424"/>
    </source>
</evidence>
<evidence type="ECO:0000256" key="5">
    <source>
        <dbReference type="ARBA" id="ARBA00022692"/>
    </source>
</evidence>
<feature type="transmembrane region" description="Helical" evidence="14">
    <location>
        <begin position="46"/>
        <end position="73"/>
    </location>
</feature>
<dbReference type="Proteomes" id="UP000593571">
    <property type="component" value="Unassembled WGS sequence"/>
</dbReference>
<keyword evidence="4 13" id="KW-0716">Sensory transduction</keyword>
<dbReference type="GO" id="GO:0016020">
    <property type="term" value="C:membrane"/>
    <property type="evidence" value="ECO:0007669"/>
    <property type="project" value="UniProtKB-SubCell"/>
</dbReference>
<feature type="transmembrane region" description="Helical" evidence="14">
    <location>
        <begin position="222"/>
        <end position="251"/>
    </location>
</feature>
<dbReference type="GO" id="GO:0004930">
    <property type="term" value="F:G protein-coupled receptor activity"/>
    <property type="evidence" value="ECO:0007669"/>
    <property type="project" value="UniProtKB-KW"/>
</dbReference>
<dbReference type="OrthoDB" id="8876749at2759"/>
<comment type="caution">
    <text evidence="15">The sequence shown here is derived from an EMBL/GenBank/DDBJ whole genome shotgun (WGS) entry which is preliminary data.</text>
</comment>
<sequence length="299" mass="34105">MLEPLVIIHLLLVMTQLLLGVFVNGVIVVGTGLHLTQSRKTMPLQLLVCCLAVSRICLQVLLFYLNLVILPLFEFSSPAATFTAFTYFNELTLWLATWLSVFYCAKIATFAHPLFSWLKLRISRLVPQLIVGSLLYTSLTSVFHRKYSWILSQKFWLSLFSQNATTQSDEVSTFHFTIMVVEFLLPLFIFLISALLLIFSLGRHTQQMMSMAAGGRLAGTRVHFGTLLYILSFLVLYLSQYVMGALIFSQIFKIRSFLFLFCTWVLGSYTYGHSIVLIFASPKLKQNAKKLFFHSKCCQ</sequence>
<evidence type="ECO:0000256" key="12">
    <source>
        <dbReference type="RuleBase" id="RU004423"/>
    </source>
</evidence>
<dbReference type="PANTHER" id="PTHR11394">
    <property type="entry name" value="TASTE RECEPTOR TYPE 2"/>
    <property type="match status" value="1"/>
</dbReference>
<evidence type="ECO:0000256" key="3">
    <source>
        <dbReference type="ARBA" id="ARBA00022480"/>
    </source>
</evidence>
<evidence type="ECO:0000256" key="2">
    <source>
        <dbReference type="ARBA" id="ARBA00007376"/>
    </source>
</evidence>
<keyword evidence="6 14" id="KW-1133">Transmembrane helix</keyword>
<evidence type="ECO:0000256" key="7">
    <source>
        <dbReference type="ARBA" id="ARBA00023040"/>
    </source>
</evidence>
<dbReference type="AlphaFoldDB" id="A0A7J8F4F5"/>
<keyword evidence="5 13" id="KW-0812">Transmembrane</keyword>
<keyword evidence="10" id="KW-0325">Glycoprotein</keyword>
<evidence type="ECO:0000256" key="10">
    <source>
        <dbReference type="ARBA" id="ARBA00023180"/>
    </source>
</evidence>
<evidence type="ECO:0000313" key="16">
    <source>
        <dbReference type="Proteomes" id="UP000593571"/>
    </source>
</evidence>
<organism evidence="15 16">
    <name type="scientific">Rousettus aegyptiacus</name>
    <name type="common">Egyptian fruit bat</name>
    <name type="synonym">Pteropus aegyptiacus</name>
    <dbReference type="NCBI Taxonomy" id="9407"/>
    <lineage>
        <taxon>Eukaryota</taxon>
        <taxon>Metazoa</taxon>
        <taxon>Chordata</taxon>
        <taxon>Craniata</taxon>
        <taxon>Vertebrata</taxon>
        <taxon>Euteleostomi</taxon>
        <taxon>Mammalia</taxon>
        <taxon>Eutheria</taxon>
        <taxon>Laurasiatheria</taxon>
        <taxon>Chiroptera</taxon>
        <taxon>Yinpterochiroptera</taxon>
        <taxon>Pteropodoidea</taxon>
        <taxon>Pteropodidae</taxon>
        <taxon>Rousettinae</taxon>
        <taxon>Rousettus</taxon>
    </lineage>
</organism>
<protein>
    <recommendedName>
        <fullName evidence="13">Taste receptor type 2</fullName>
    </recommendedName>
</protein>
<feature type="transmembrane region" description="Helical" evidence="14">
    <location>
        <begin position="176"/>
        <end position="201"/>
    </location>
</feature>
<feature type="transmembrane region" description="Helical" evidence="14">
    <location>
        <begin position="125"/>
        <end position="144"/>
    </location>
</feature>
<dbReference type="PANTHER" id="PTHR11394:SF149">
    <property type="entry name" value="TASTE RECEPTOR TYPE 2 MEMBER 1"/>
    <property type="match status" value="1"/>
</dbReference>
<keyword evidence="3 13" id="KW-0919">Taste</keyword>
<dbReference type="Pfam" id="PF05296">
    <property type="entry name" value="TAS2R"/>
    <property type="match status" value="1"/>
</dbReference>
<keyword evidence="7 13" id="KW-0297">G-protein coupled receptor</keyword>
<accession>A0A7J8F4F5</accession>
<keyword evidence="8 13" id="KW-0472">Membrane</keyword>
<evidence type="ECO:0000313" key="15">
    <source>
        <dbReference type="EMBL" id="KAF6442526.1"/>
    </source>
</evidence>
<proteinExistence type="inferred from homology"/>
<dbReference type="FunFam" id="1.20.1070.10:FF:000055">
    <property type="entry name" value="Taste receptor type 2"/>
    <property type="match status" value="1"/>
</dbReference>
<feature type="transmembrane region" description="Helical" evidence="14">
    <location>
        <begin position="93"/>
        <end position="118"/>
    </location>
</feature>
<dbReference type="EMBL" id="JACASE010000008">
    <property type="protein sequence ID" value="KAF6442526.1"/>
    <property type="molecule type" value="Genomic_DNA"/>
</dbReference>
<dbReference type="GO" id="GO:0033038">
    <property type="term" value="F:bitter taste receptor activity"/>
    <property type="evidence" value="ECO:0007669"/>
    <property type="project" value="InterPro"/>
</dbReference>
<dbReference type="InterPro" id="IPR007960">
    <property type="entry name" value="TAS2R"/>
</dbReference>
<keyword evidence="16" id="KW-1185">Reference proteome</keyword>
<feature type="transmembrane region" description="Helical" evidence="14">
    <location>
        <begin position="257"/>
        <end position="280"/>
    </location>
</feature>
<keyword evidence="9 13" id="KW-0675">Receptor</keyword>
<evidence type="ECO:0000256" key="1">
    <source>
        <dbReference type="ARBA" id="ARBA00004141"/>
    </source>
</evidence>
<name>A0A7J8F4F5_ROUAE</name>
<dbReference type="SUPFAM" id="SSF81321">
    <property type="entry name" value="Family A G protein-coupled receptor-like"/>
    <property type="match status" value="1"/>
</dbReference>
<feature type="transmembrane region" description="Helical" evidence="14">
    <location>
        <begin position="6"/>
        <end position="34"/>
    </location>
</feature>
<comment type="subcellular location">
    <subcellularLocation>
        <location evidence="1 13">Membrane</location>
        <topology evidence="1 13">Multi-pass membrane protein</topology>
    </subcellularLocation>
</comment>
<comment type="similarity">
    <text evidence="2 12">Belongs to the G-protein coupled receptor T2R family.</text>
</comment>
<keyword evidence="11 13" id="KW-0807">Transducer</keyword>